<evidence type="ECO:0008006" key="7">
    <source>
        <dbReference type="Google" id="ProtNLM"/>
    </source>
</evidence>
<reference evidence="5" key="1">
    <citation type="submission" date="2023-08" db="EMBL/GenBank/DDBJ databases">
        <title>Draft sequence of the Babesia gibsoni genome.</title>
        <authorList>
            <person name="Yamagishi J.Y."/>
            <person name="Xuan X.X."/>
        </authorList>
    </citation>
    <scope>NUCLEOTIDE SEQUENCE</scope>
    <source>
        <strain evidence="5">Azabu</strain>
    </source>
</reference>
<proteinExistence type="inferred from homology"/>
<dbReference type="AlphaFoldDB" id="A0AAD8LQ82"/>
<sequence length="280" mass="32463">MVSADDLRNGVLISKPSKSNHVAKSKHDIWDKIAKLEKKELCMECERRKWKSMSIKVCSECSRTMQYLTCCHCKLSYANNRFCVKANEIYKRELCMACAANWATYNCEPKLCRLCNRWSAWRTTSECDTCFELFQKYGEPATCETCGNNAAFDRGEQARQRVNNLRLCFLCTYNYKKNDYYNKKLMMSRSGEGSKKSDDRTPKHRRTLPVSDDSTRSDASDLGHSIGEQAESERNALLLKENKDLKESLKNLTKRYTELQEEVIQLNKKLKVFTANSNHD</sequence>
<accession>A0AAD8LQ82</accession>
<dbReference type="GO" id="GO:0016607">
    <property type="term" value="C:nuclear speck"/>
    <property type="evidence" value="ECO:0007669"/>
    <property type="project" value="TreeGrafter"/>
</dbReference>
<organism evidence="5 6">
    <name type="scientific">Babesia gibsoni</name>
    <dbReference type="NCBI Taxonomy" id="33632"/>
    <lineage>
        <taxon>Eukaryota</taxon>
        <taxon>Sar</taxon>
        <taxon>Alveolata</taxon>
        <taxon>Apicomplexa</taxon>
        <taxon>Aconoidasida</taxon>
        <taxon>Piroplasmida</taxon>
        <taxon>Babesiidae</taxon>
        <taxon>Babesia</taxon>
    </lineage>
</organism>
<protein>
    <recommendedName>
        <fullName evidence="7">Protein FAM76B</fullName>
    </recommendedName>
</protein>
<dbReference type="PANTHER" id="PTHR46176">
    <property type="entry name" value="LD21662P"/>
    <property type="match status" value="1"/>
</dbReference>
<gene>
    <name evidence="5" type="ORF">BgAZ_201470</name>
</gene>
<keyword evidence="2 3" id="KW-0175">Coiled coil</keyword>
<comment type="caution">
    <text evidence="5">The sequence shown here is derived from an EMBL/GenBank/DDBJ whole genome shotgun (WGS) entry which is preliminary data.</text>
</comment>
<comment type="similarity">
    <text evidence="1">Belongs to the FAM76 family.</text>
</comment>
<feature type="coiled-coil region" evidence="3">
    <location>
        <begin position="235"/>
        <end position="276"/>
    </location>
</feature>
<dbReference type="Pfam" id="PF16046">
    <property type="entry name" value="FAM76"/>
    <property type="match status" value="1"/>
</dbReference>
<keyword evidence="6" id="KW-1185">Reference proteome</keyword>
<dbReference type="InterPro" id="IPR032017">
    <property type="entry name" value="FAM76"/>
</dbReference>
<evidence type="ECO:0000256" key="1">
    <source>
        <dbReference type="ARBA" id="ARBA00009097"/>
    </source>
</evidence>
<evidence type="ECO:0000256" key="3">
    <source>
        <dbReference type="SAM" id="Coils"/>
    </source>
</evidence>
<evidence type="ECO:0000313" key="5">
    <source>
        <dbReference type="EMBL" id="KAK1443271.1"/>
    </source>
</evidence>
<dbReference type="PANTHER" id="PTHR46176:SF1">
    <property type="entry name" value="LD21662P"/>
    <property type="match status" value="1"/>
</dbReference>
<dbReference type="Proteomes" id="UP001230268">
    <property type="component" value="Unassembled WGS sequence"/>
</dbReference>
<dbReference type="EMBL" id="JAVEPI010000002">
    <property type="protein sequence ID" value="KAK1443271.1"/>
    <property type="molecule type" value="Genomic_DNA"/>
</dbReference>
<feature type="region of interest" description="Disordered" evidence="4">
    <location>
        <begin position="189"/>
        <end position="229"/>
    </location>
</feature>
<evidence type="ECO:0000313" key="6">
    <source>
        <dbReference type="Proteomes" id="UP001230268"/>
    </source>
</evidence>
<evidence type="ECO:0000256" key="2">
    <source>
        <dbReference type="ARBA" id="ARBA00023054"/>
    </source>
</evidence>
<evidence type="ECO:0000256" key="4">
    <source>
        <dbReference type="SAM" id="MobiDB-lite"/>
    </source>
</evidence>
<feature type="compositionally biased region" description="Basic and acidic residues" evidence="4">
    <location>
        <begin position="192"/>
        <end position="201"/>
    </location>
</feature>
<name>A0AAD8LQ82_BABGI</name>